<evidence type="ECO:0000256" key="2">
    <source>
        <dbReference type="SAM" id="Phobius"/>
    </source>
</evidence>
<dbReference type="KEGG" id="ruv:EC9_39970"/>
<feature type="chain" id="PRO_5022058360" description="Protein-glutamine gamma-glutamyltransferase-like C-terminal domain-containing protein" evidence="3">
    <location>
        <begin position="49"/>
        <end position="303"/>
    </location>
</feature>
<feature type="region of interest" description="Disordered" evidence="1">
    <location>
        <begin position="93"/>
        <end position="122"/>
    </location>
</feature>
<keyword evidence="2" id="KW-1133">Transmembrane helix</keyword>
<dbReference type="EMBL" id="CP036261">
    <property type="protein sequence ID" value="QDS89797.1"/>
    <property type="molecule type" value="Genomic_DNA"/>
</dbReference>
<evidence type="ECO:0000256" key="3">
    <source>
        <dbReference type="SAM" id="SignalP"/>
    </source>
</evidence>
<feature type="domain" description="Protein-glutamine gamma-glutamyltransferase-like C-terminal" evidence="4">
    <location>
        <begin position="223"/>
        <end position="286"/>
    </location>
</feature>
<feature type="transmembrane region" description="Helical" evidence="2">
    <location>
        <begin position="135"/>
        <end position="157"/>
    </location>
</feature>
<feature type="signal peptide" evidence="3">
    <location>
        <begin position="1"/>
        <end position="48"/>
    </location>
</feature>
<keyword evidence="2" id="KW-0812">Transmembrane</keyword>
<dbReference type="Pfam" id="PF13559">
    <property type="entry name" value="DUF4129"/>
    <property type="match status" value="1"/>
</dbReference>
<dbReference type="OrthoDB" id="290072at2"/>
<dbReference type="AlphaFoldDB" id="A0A517M4K0"/>
<gene>
    <name evidence="5" type="ORF">EC9_39970</name>
</gene>
<proteinExistence type="predicted"/>
<accession>A0A517M4K0</accession>
<name>A0A517M4K0_9BACT</name>
<evidence type="ECO:0000256" key="1">
    <source>
        <dbReference type="SAM" id="MobiDB-lite"/>
    </source>
</evidence>
<dbReference type="Proteomes" id="UP000319557">
    <property type="component" value="Chromosome"/>
</dbReference>
<keyword evidence="3" id="KW-0732">Signal</keyword>
<organism evidence="5 6">
    <name type="scientific">Rosistilla ulvae</name>
    <dbReference type="NCBI Taxonomy" id="1930277"/>
    <lineage>
        <taxon>Bacteria</taxon>
        <taxon>Pseudomonadati</taxon>
        <taxon>Planctomycetota</taxon>
        <taxon>Planctomycetia</taxon>
        <taxon>Pirellulales</taxon>
        <taxon>Pirellulaceae</taxon>
        <taxon>Rosistilla</taxon>
    </lineage>
</organism>
<dbReference type="InterPro" id="IPR025403">
    <property type="entry name" value="TgpA-like_C"/>
</dbReference>
<keyword evidence="6" id="KW-1185">Reference proteome</keyword>
<sequence precursor="true">MNVARPTIANRIRTARSVTRGRFPNRTHCRHALRVVMLVSLLASTAMAKPASPSSAIPAADDQTSEAIGRQAIHALGDPPWYDRDEDRIKAIPVESTDASEDDVAARTSGYQQSGPPKPQGSNNLNSILEALGQVVAWSVLAVLVLLIVAAIGYAFMLREREHRFRRSGMADDEREESETTERLERLPVQINQPASNLLNESKRLMEAGRYNEAIIYLFSHELVQLDRHQLVRLARGKTNRQYLREIRQSNDLLEILHSTIHAFEDAFFGDHTITRQRFQSCWAQLDRFHAAVEQTVSKGDSA</sequence>
<evidence type="ECO:0000313" key="5">
    <source>
        <dbReference type="EMBL" id="QDS89797.1"/>
    </source>
</evidence>
<feature type="compositionally biased region" description="Polar residues" evidence="1">
    <location>
        <begin position="109"/>
        <end position="122"/>
    </location>
</feature>
<evidence type="ECO:0000313" key="6">
    <source>
        <dbReference type="Proteomes" id="UP000319557"/>
    </source>
</evidence>
<protein>
    <recommendedName>
        <fullName evidence="4">Protein-glutamine gamma-glutamyltransferase-like C-terminal domain-containing protein</fullName>
    </recommendedName>
</protein>
<evidence type="ECO:0000259" key="4">
    <source>
        <dbReference type="Pfam" id="PF13559"/>
    </source>
</evidence>
<reference evidence="5 6" key="1">
    <citation type="submission" date="2019-02" db="EMBL/GenBank/DDBJ databases">
        <title>Deep-cultivation of Planctomycetes and their phenomic and genomic characterization uncovers novel biology.</title>
        <authorList>
            <person name="Wiegand S."/>
            <person name="Jogler M."/>
            <person name="Boedeker C."/>
            <person name="Pinto D."/>
            <person name="Vollmers J."/>
            <person name="Rivas-Marin E."/>
            <person name="Kohn T."/>
            <person name="Peeters S.H."/>
            <person name="Heuer A."/>
            <person name="Rast P."/>
            <person name="Oberbeckmann S."/>
            <person name="Bunk B."/>
            <person name="Jeske O."/>
            <person name="Meyerdierks A."/>
            <person name="Storesund J.E."/>
            <person name="Kallscheuer N."/>
            <person name="Luecker S."/>
            <person name="Lage O.M."/>
            <person name="Pohl T."/>
            <person name="Merkel B.J."/>
            <person name="Hornburger P."/>
            <person name="Mueller R.-W."/>
            <person name="Bruemmer F."/>
            <person name="Labrenz M."/>
            <person name="Spormann A.M."/>
            <person name="Op den Camp H."/>
            <person name="Overmann J."/>
            <person name="Amann R."/>
            <person name="Jetten M.S.M."/>
            <person name="Mascher T."/>
            <person name="Medema M.H."/>
            <person name="Devos D.P."/>
            <person name="Kaster A.-K."/>
            <person name="Ovreas L."/>
            <person name="Rohde M."/>
            <person name="Galperin M.Y."/>
            <person name="Jogler C."/>
        </authorList>
    </citation>
    <scope>NUCLEOTIDE SEQUENCE [LARGE SCALE GENOMIC DNA]</scope>
    <source>
        <strain evidence="5 6">EC9</strain>
    </source>
</reference>
<keyword evidence="2" id="KW-0472">Membrane</keyword>